<reference evidence="1 2" key="1">
    <citation type="submission" date="2018-06" db="EMBL/GenBank/DDBJ databases">
        <title>Genomic Encyclopedia of Type Strains, Phase III (KMG-III): the genomes of soil and plant-associated and newly described type strains.</title>
        <authorList>
            <person name="Whitman W."/>
        </authorList>
    </citation>
    <scope>NUCLEOTIDE SEQUENCE [LARGE SCALE GENOMIC DNA]</scope>
    <source>
        <strain evidence="1 2">CECT 7342</strain>
    </source>
</reference>
<proteinExistence type="predicted"/>
<gene>
    <name evidence="1" type="ORF">DFP87_12066</name>
</gene>
<name>A0ABX9G1I7_9BURK</name>
<protein>
    <recommendedName>
        <fullName evidence="3">Lipoprotein 15</fullName>
    </recommendedName>
</protein>
<keyword evidence="2" id="KW-1185">Reference proteome</keyword>
<dbReference type="RefSeq" id="WP_234818426.1">
    <property type="nucleotide sequence ID" value="NZ_CADIJU010000026.1"/>
</dbReference>
<organism evidence="1 2">
    <name type="scientific">Achromobacter marplatensis</name>
    <dbReference type="NCBI Taxonomy" id="470868"/>
    <lineage>
        <taxon>Bacteria</taxon>
        <taxon>Pseudomonadati</taxon>
        <taxon>Pseudomonadota</taxon>
        <taxon>Betaproteobacteria</taxon>
        <taxon>Burkholderiales</taxon>
        <taxon>Alcaligenaceae</taxon>
        <taxon>Achromobacter</taxon>
    </lineage>
</organism>
<evidence type="ECO:0008006" key="3">
    <source>
        <dbReference type="Google" id="ProtNLM"/>
    </source>
</evidence>
<dbReference type="Proteomes" id="UP000252124">
    <property type="component" value="Unassembled WGS sequence"/>
</dbReference>
<dbReference type="PROSITE" id="PS51257">
    <property type="entry name" value="PROKAR_LIPOPROTEIN"/>
    <property type="match status" value="1"/>
</dbReference>
<evidence type="ECO:0000313" key="2">
    <source>
        <dbReference type="Proteomes" id="UP000252124"/>
    </source>
</evidence>
<dbReference type="EMBL" id="QNRM01000020">
    <property type="protein sequence ID" value="RBP12161.1"/>
    <property type="molecule type" value="Genomic_DNA"/>
</dbReference>
<evidence type="ECO:0000313" key="1">
    <source>
        <dbReference type="EMBL" id="RBP12161.1"/>
    </source>
</evidence>
<accession>A0ABX9G1I7</accession>
<comment type="caution">
    <text evidence="1">The sequence shown here is derived from an EMBL/GenBank/DDBJ whole genome shotgun (WGS) entry which is preliminary data.</text>
</comment>
<sequence length="201" mass="22556">MTKPALLVALAIVLLAGCSKEESPWNRLQAATPQLKIAANTPDAAVKSWWHVRDEEERYAASVCKELAELYRPFRSTLGELSTQALSANRAGEEKCDTQSYEREVVNVDVQSDTRALVVAHVRNTTPPTPGYTMNIDERDKKERGVRMQYLLERADNTQTWKVAQVYGQNRYCTVAPVNGWCPLYNPSQGSGQTYVFETAQ</sequence>
<dbReference type="GeneID" id="99734038"/>